<evidence type="ECO:0000259" key="6">
    <source>
        <dbReference type="Pfam" id="PF01957"/>
    </source>
</evidence>
<name>A0A179B6D5_9ACTO</name>
<dbReference type="InterPro" id="IPR052165">
    <property type="entry name" value="Membrane_assoc_protease"/>
</dbReference>
<proteinExistence type="predicted"/>
<gene>
    <name evidence="7" type="ORF">A4H34_07730</name>
</gene>
<evidence type="ECO:0000313" key="7">
    <source>
        <dbReference type="EMBL" id="OAP86980.1"/>
    </source>
</evidence>
<dbReference type="Proteomes" id="UP000078368">
    <property type="component" value="Unassembled WGS sequence"/>
</dbReference>
<comment type="caution">
    <text evidence="7">The sequence shown here is derived from an EMBL/GenBank/DDBJ whole genome shotgun (WGS) entry which is preliminary data.</text>
</comment>
<dbReference type="SUPFAM" id="SSF141322">
    <property type="entry name" value="NfeD domain-like"/>
    <property type="match status" value="1"/>
</dbReference>
<feature type="transmembrane region" description="Helical" evidence="5">
    <location>
        <begin position="44"/>
        <end position="67"/>
    </location>
</feature>
<dbReference type="InterPro" id="IPR002810">
    <property type="entry name" value="NfeD-like_C"/>
</dbReference>
<dbReference type="GO" id="GO:0005886">
    <property type="term" value="C:plasma membrane"/>
    <property type="evidence" value="ECO:0007669"/>
    <property type="project" value="TreeGrafter"/>
</dbReference>
<dbReference type="RefSeq" id="WP_064231592.1">
    <property type="nucleotide sequence ID" value="NZ_LVZK01000001.1"/>
</dbReference>
<feature type="domain" description="NfeD-like C-terminal" evidence="6">
    <location>
        <begin position="83"/>
        <end position="137"/>
    </location>
</feature>
<evidence type="ECO:0000256" key="2">
    <source>
        <dbReference type="ARBA" id="ARBA00022692"/>
    </source>
</evidence>
<keyword evidence="2 5" id="KW-0812">Transmembrane</keyword>
<dbReference type="Pfam" id="PF01957">
    <property type="entry name" value="NfeD"/>
    <property type="match status" value="1"/>
</dbReference>
<comment type="subcellular location">
    <subcellularLocation>
        <location evidence="1">Membrane</location>
        <topology evidence="1">Multi-pass membrane protein</topology>
    </subcellularLocation>
</comment>
<evidence type="ECO:0000313" key="8">
    <source>
        <dbReference type="Proteomes" id="UP000078368"/>
    </source>
</evidence>
<dbReference type="EMBL" id="LVZK01000001">
    <property type="protein sequence ID" value="OAP86980.1"/>
    <property type="molecule type" value="Genomic_DNA"/>
</dbReference>
<dbReference type="OrthoDB" id="3174252at2"/>
<sequence length="144" mass="14924">MSWEVWGIIALCCIALEFMTVDFSFLMIAGGAFVAAGVSAGNDSLVAQVAAFAVVSILLLAIVRPWAKNHFNPKGTKVGTVQDQIGKRARALTVIDENAGRVKIGGDVWSSRSAGGVIPEGSDVVVTDIEGVVAIVAQSAHSGQ</sequence>
<dbReference type="PANTHER" id="PTHR33507">
    <property type="entry name" value="INNER MEMBRANE PROTEIN YBBJ"/>
    <property type="match status" value="1"/>
</dbReference>
<keyword evidence="3 5" id="KW-1133">Transmembrane helix</keyword>
<evidence type="ECO:0000256" key="4">
    <source>
        <dbReference type="ARBA" id="ARBA00023136"/>
    </source>
</evidence>
<dbReference type="PANTHER" id="PTHR33507:SF3">
    <property type="entry name" value="INNER MEMBRANE PROTEIN YBBJ"/>
    <property type="match status" value="1"/>
</dbReference>
<keyword evidence="8" id="KW-1185">Reference proteome</keyword>
<keyword evidence="4 5" id="KW-0472">Membrane</keyword>
<dbReference type="Gene3D" id="2.40.50.140">
    <property type="entry name" value="Nucleic acid-binding proteins"/>
    <property type="match status" value="1"/>
</dbReference>
<organism evidence="7 8">
    <name type="scientific">Peptidiphaga gingivicola</name>
    <dbReference type="NCBI Taxonomy" id="2741497"/>
    <lineage>
        <taxon>Bacteria</taxon>
        <taxon>Bacillati</taxon>
        <taxon>Actinomycetota</taxon>
        <taxon>Actinomycetes</taxon>
        <taxon>Actinomycetales</taxon>
        <taxon>Actinomycetaceae</taxon>
        <taxon>Peptidiphaga</taxon>
    </lineage>
</organism>
<protein>
    <recommendedName>
        <fullName evidence="6">NfeD-like C-terminal domain-containing protein</fullName>
    </recommendedName>
</protein>
<evidence type="ECO:0000256" key="5">
    <source>
        <dbReference type="SAM" id="Phobius"/>
    </source>
</evidence>
<dbReference type="STRING" id="1823756.A4H34_07730"/>
<dbReference type="AlphaFoldDB" id="A0A179B6D5"/>
<evidence type="ECO:0000256" key="1">
    <source>
        <dbReference type="ARBA" id="ARBA00004141"/>
    </source>
</evidence>
<evidence type="ECO:0000256" key="3">
    <source>
        <dbReference type="ARBA" id="ARBA00022989"/>
    </source>
</evidence>
<reference evidence="7 8" key="1">
    <citation type="submission" date="2016-04" db="EMBL/GenBank/DDBJ databases">
        <title>Peptidophaga gingivicola gen. nov., sp. nov., isolated from human subgingival plaque.</title>
        <authorList>
            <person name="Beall C.J."/>
            <person name="Mokrzan E.M."/>
            <person name="Griffen A.L."/>
            <person name="Leys E.J."/>
        </authorList>
    </citation>
    <scope>NUCLEOTIDE SEQUENCE [LARGE SCALE GENOMIC DNA]</scope>
    <source>
        <strain evidence="7 8">BA112</strain>
    </source>
</reference>
<dbReference type="InterPro" id="IPR012340">
    <property type="entry name" value="NA-bd_OB-fold"/>
</dbReference>
<accession>A0A179B6D5</accession>